<proteinExistence type="predicted"/>
<accession>A0A3S5BUN1</accession>
<feature type="compositionally biased region" description="Polar residues" evidence="1">
    <location>
        <begin position="1"/>
        <end position="18"/>
    </location>
</feature>
<evidence type="ECO:0000313" key="2">
    <source>
        <dbReference type="EMBL" id="VEL40788.1"/>
    </source>
</evidence>
<evidence type="ECO:0000256" key="1">
    <source>
        <dbReference type="SAM" id="MobiDB-lite"/>
    </source>
</evidence>
<reference evidence="2" key="1">
    <citation type="submission" date="2018-11" db="EMBL/GenBank/DDBJ databases">
        <authorList>
            <consortium name="Pathogen Informatics"/>
        </authorList>
    </citation>
    <scope>NUCLEOTIDE SEQUENCE</scope>
</reference>
<dbReference type="AlphaFoldDB" id="A0A3S5BUN1"/>
<gene>
    <name evidence="2" type="ORF">PXEA_LOCUS34228</name>
</gene>
<organism evidence="2 3">
    <name type="scientific">Protopolystoma xenopodis</name>
    <dbReference type="NCBI Taxonomy" id="117903"/>
    <lineage>
        <taxon>Eukaryota</taxon>
        <taxon>Metazoa</taxon>
        <taxon>Spiralia</taxon>
        <taxon>Lophotrochozoa</taxon>
        <taxon>Platyhelminthes</taxon>
        <taxon>Monogenea</taxon>
        <taxon>Polyopisthocotylea</taxon>
        <taxon>Polystomatidea</taxon>
        <taxon>Polystomatidae</taxon>
        <taxon>Protopolystoma</taxon>
    </lineage>
</organism>
<feature type="region of interest" description="Disordered" evidence="1">
    <location>
        <begin position="47"/>
        <end position="77"/>
    </location>
</feature>
<dbReference type="EMBL" id="CAAALY010266464">
    <property type="protein sequence ID" value="VEL40788.1"/>
    <property type="molecule type" value="Genomic_DNA"/>
</dbReference>
<name>A0A3S5BUN1_9PLAT</name>
<dbReference type="Proteomes" id="UP000784294">
    <property type="component" value="Unassembled WGS sequence"/>
</dbReference>
<evidence type="ECO:0000313" key="3">
    <source>
        <dbReference type="Proteomes" id="UP000784294"/>
    </source>
</evidence>
<protein>
    <submittedName>
        <fullName evidence="2">Uncharacterized protein</fullName>
    </submittedName>
</protein>
<feature type="region of interest" description="Disordered" evidence="1">
    <location>
        <begin position="1"/>
        <end position="22"/>
    </location>
</feature>
<comment type="caution">
    <text evidence="2">The sequence shown here is derived from an EMBL/GenBank/DDBJ whole genome shotgun (WGS) entry which is preliminary data.</text>
</comment>
<keyword evidence="3" id="KW-1185">Reference proteome</keyword>
<sequence length="99" mass="11166">MTRWSLQRIQMTSSTAPVSHSLDGCHRKHDCPLLSQKLFLSRHQWTAVSTSHRSHQHPQRDSNRSHPGSSGLQFRPRIGLINTLSGIRTATVEDGSLTR</sequence>